<dbReference type="Pfam" id="PF00107">
    <property type="entry name" value="ADH_zinc_N"/>
    <property type="match status" value="1"/>
</dbReference>
<sequence>MFRSGCPIRTYPKVTQRFCRQDIFRPVMNRRYKSGPFGYTMAQALVYMKHGEPDDVLSLHYHSITPTLPPDSIFLRTLASPINPADINQIQGVYPLKPEFSPLLGTPLPSAVGGNEGCFEVVSVGSSVTDIRKGDWVVANTPALGTWRTHLIARKSDILPVDKKGLTATQVCTASINPRTAYCMLNNFEKLHKGDWWIQNGANSSVGRAAIQLGNLWGFKSINVIRDRPDVVSTESLRTELLELGATHVVTETELLDRGFRELVTKWTNDNNEGIRLGLNCVGGKSTTALVKLLGKKGHLITYGGMSRQPLQVPTSRLIFDDIRFSGFWISRWSADNPRESQQMLNKVLDLIRSGSLKETPHHEILWNWDTKIQVLNEGIKGTLQGYRNAKHVLVYRDT</sequence>
<keyword evidence="15" id="KW-1185">Reference proteome</keyword>
<dbReference type="GO" id="GO:0006633">
    <property type="term" value="P:fatty acid biosynthetic process"/>
    <property type="evidence" value="ECO:0007669"/>
    <property type="project" value="UniProtKB-KW"/>
</dbReference>
<dbReference type="InterPro" id="IPR051034">
    <property type="entry name" value="Mito_Enoyl-ACP_Reductase"/>
</dbReference>
<dbReference type="Gene3D" id="3.90.180.10">
    <property type="entry name" value="Medium-chain alcohol dehydrogenases, catalytic domain"/>
    <property type="match status" value="1"/>
</dbReference>
<dbReference type="InterPro" id="IPR013149">
    <property type="entry name" value="ADH-like_C"/>
</dbReference>
<dbReference type="PANTHER" id="PTHR43981">
    <property type="entry name" value="ENOYL-[ACYL-CARRIER-PROTEIN] REDUCTASE, MITOCHONDRIAL"/>
    <property type="match status" value="1"/>
</dbReference>
<evidence type="ECO:0000256" key="5">
    <source>
        <dbReference type="ARBA" id="ARBA00022857"/>
    </source>
</evidence>
<dbReference type="Proteomes" id="UP000283383">
    <property type="component" value="Unassembled WGS sequence"/>
</dbReference>
<reference evidence="14 15" key="1">
    <citation type="journal article" date="2018" name="BMC Genomics">
        <title>Comparative genome analyses reveal sequence features reflecting distinct modes of host-adaptation between dicot and monocot powdery mildew.</title>
        <authorList>
            <person name="Wu Y."/>
            <person name="Ma X."/>
            <person name="Pan Z."/>
            <person name="Kale S.D."/>
            <person name="Song Y."/>
            <person name="King H."/>
            <person name="Zhang Q."/>
            <person name="Presley C."/>
            <person name="Deng X."/>
            <person name="Wei C.I."/>
            <person name="Xiao S."/>
        </authorList>
    </citation>
    <scope>NUCLEOTIDE SEQUENCE [LARGE SCALE GENOMIC DNA]</scope>
    <source>
        <strain evidence="14">UMSG3</strain>
    </source>
</reference>
<dbReference type="EC" id="1.3.1.104" evidence="11"/>
<evidence type="ECO:0000256" key="2">
    <source>
        <dbReference type="ARBA" id="ARBA00010371"/>
    </source>
</evidence>
<comment type="catalytic activity">
    <reaction evidence="12">
        <text>a 2,3-saturated acyl-[ACP] + NADP(+) = a (2E)-enoyl-[ACP] + NADPH + H(+)</text>
        <dbReference type="Rhea" id="RHEA:22564"/>
        <dbReference type="Rhea" id="RHEA-COMP:9925"/>
        <dbReference type="Rhea" id="RHEA-COMP:9926"/>
        <dbReference type="ChEBI" id="CHEBI:15378"/>
        <dbReference type="ChEBI" id="CHEBI:57783"/>
        <dbReference type="ChEBI" id="CHEBI:58349"/>
        <dbReference type="ChEBI" id="CHEBI:78784"/>
        <dbReference type="ChEBI" id="CHEBI:78785"/>
        <dbReference type="EC" id="1.3.1.104"/>
    </reaction>
</comment>
<dbReference type="GO" id="GO:0141148">
    <property type="term" value="F:enoyl-[acyl-carrier-protein] reductase (NADPH) activity"/>
    <property type="evidence" value="ECO:0007669"/>
    <property type="project" value="UniProtKB-EC"/>
</dbReference>
<dbReference type="SMART" id="SM00829">
    <property type="entry name" value="PKS_ER"/>
    <property type="match status" value="1"/>
</dbReference>
<keyword evidence="3" id="KW-0444">Lipid biosynthesis</keyword>
<proteinExistence type="inferred from homology"/>
<name>A0A420HFA0_9PEZI</name>
<dbReference type="PANTHER" id="PTHR43981:SF2">
    <property type="entry name" value="ENOYL-[ACYL-CARRIER-PROTEIN] REDUCTASE, MITOCHONDRIAL"/>
    <property type="match status" value="1"/>
</dbReference>
<dbReference type="STRING" id="62708.A0A420HFA0"/>
<keyword evidence="6" id="KW-0809">Transit peptide</keyword>
<dbReference type="SUPFAM" id="SSF50129">
    <property type="entry name" value="GroES-like"/>
    <property type="match status" value="1"/>
</dbReference>
<evidence type="ECO:0000256" key="7">
    <source>
        <dbReference type="ARBA" id="ARBA00023002"/>
    </source>
</evidence>
<dbReference type="InterPro" id="IPR013154">
    <property type="entry name" value="ADH-like_N"/>
</dbReference>
<dbReference type="InterPro" id="IPR020843">
    <property type="entry name" value="ER"/>
</dbReference>
<evidence type="ECO:0000256" key="12">
    <source>
        <dbReference type="ARBA" id="ARBA00048843"/>
    </source>
</evidence>
<dbReference type="InterPro" id="IPR011032">
    <property type="entry name" value="GroES-like_sf"/>
</dbReference>
<keyword evidence="5" id="KW-0521">NADP</keyword>
<organism evidence="14 15">
    <name type="scientific">Golovinomyces cichoracearum</name>
    <dbReference type="NCBI Taxonomy" id="62708"/>
    <lineage>
        <taxon>Eukaryota</taxon>
        <taxon>Fungi</taxon>
        <taxon>Dikarya</taxon>
        <taxon>Ascomycota</taxon>
        <taxon>Pezizomycotina</taxon>
        <taxon>Leotiomycetes</taxon>
        <taxon>Erysiphales</taxon>
        <taxon>Erysiphaceae</taxon>
        <taxon>Golovinomyces</taxon>
    </lineage>
</organism>
<dbReference type="FunFam" id="3.40.50.720:FF:000112">
    <property type="entry name" value="Enoyl-[acyl-carrier-protein] reductase 1, mitochondrial"/>
    <property type="match status" value="1"/>
</dbReference>
<comment type="subcellular location">
    <subcellularLocation>
        <location evidence="1">Mitochondrion</location>
    </subcellularLocation>
</comment>
<accession>A0A420HFA0</accession>
<evidence type="ECO:0000256" key="9">
    <source>
        <dbReference type="ARBA" id="ARBA00023128"/>
    </source>
</evidence>
<evidence type="ECO:0000256" key="10">
    <source>
        <dbReference type="ARBA" id="ARBA00023160"/>
    </source>
</evidence>
<evidence type="ECO:0000256" key="6">
    <source>
        <dbReference type="ARBA" id="ARBA00022946"/>
    </source>
</evidence>
<gene>
    <name evidence="14" type="ORF">GcM3_198035</name>
</gene>
<feature type="domain" description="Enoyl reductase (ER)" evidence="13">
    <location>
        <begin position="54"/>
        <end position="395"/>
    </location>
</feature>
<keyword evidence="10" id="KW-0275">Fatty acid biosynthesis</keyword>
<evidence type="ECO:0000313" key="14">
    <source>
        <dbReference type="EMBL" id="RKF56063.1"/>
    </source>
</evidence>
<comment type="caution">
    <text evidence="14">The sequence shown here is derived from an EMBL/GenBank/DDBJ whole genome shotgun (WGS) entry which is preliminary data.</text>
</comment>
<dbReference type="CDD" id="cd08290">
    <property type="entry name" value="ETR"/>
    <property type="match status" value="1"/>
</dbReference>
<keyword evidence="7" id="KW-0560">Oxidoreductase</keyword>
<evidence type="ECO:0000256" key="11">
    <source>
        <dbReference type="ARBA" id="ARBA00038963"/>
    </source>
</evidence>
<dbReference type="Pfam" id="PF08240">
    <property type="entry name" value="ADH_N"/>
    <property type="match status" value="1"/>
</dbReference>
<dbReference type="InterPro" id="IPR036291">
    <property type="entry name" value="NAD(P)-bd_dom_sf"/>
</dbReference>
<dbReference type="EMBL" id="MCBQ01019826">
    <property type="protein sequence ID" value="RKF56063.1"/>
    <property type="molecule type" value="Genomic_DNA"/>
</dbReference>
<keyword evidence="8" id="KW-0443">Lipid metabolism</keyword>
<protein>
    <recommendedName>
        <fullName evidence="11">enoyl-[acyl-carrier-protein] reductase</fullName>
        <ecNumber evidence="11">1.3.1.104</ecNumber>
    </recommendedName>
</protein>
<dbReference type="GO" id="GO:0005739">
    <property type="term" value="C:mitochondrion"/>
    <property type="evidence" value="ECO:0007669"/>
    <property type="project" value="UniProtKB-SubCell"/>
</dbReference>
<evidence type="ECO:0000256" key="4">
    <source>
        <dbReference type="ARBA" id="ARBA00022832"/>
    </source>
</evidence>
<evidence type="ECO:0000256" key="3">
    <source>
        <dbReference type="ARBA" id="ARBA00022516"/>
    </source>
</evidence>
<evidence type="ECO:0000259" key="13">
    <source>
        <dbReference type="SMART" id="SM00829"/>
    </source>
</evidence>
<dbReference type="SUPFAM" id="SSF51735">
    <property type="entry name" value="NAD(P)-binding Rossmann-fold domains"/>
    <property type="match status" value="1"/>
</dbReference>
<evidence type="ECO:0000256" key="8">
    <source>
        <dbReference type="ARBA" id="ARBA00023098"/>
    </source>
</evidence>
<keyword evidence="4" id="KW-0276">Fatty acid metabolism</keyword>
<comment type="similarity">
    <text evidence="2">Belongs to the zinc-containing alcohol dehydrogenase family. Quinone oxidoreductase subfamily.</text>
</comment>
<keyword evidence="9" id="KW-0496">Mitochondrion</keyword>
<dbReference type="Gene3D" id="3.40.50.720">
    <property type="entry name" value="NAD(P)-binding Rossmann-like Domain"/>
    <property type="match status" value="1"/>
</dbReference>
<evidence type="ECO:0000256" key="1">
    <source>
        <dbReference type="ARBA" id="ARBA00004173"/>
    </source>
</evidence>
<evidence type="ECO:0000313" key="15">
    <source>
        <dbReference type="Proteomes" id="UP000283383"/>
    </source>
</evidence>
<dbReference type="AlphaFoldDB" id="A0A420HFA0"/>